<dbReference type="GO" id="GO:0005975">
    <property type="term" value="P:carbohydrate metabolic process"/>
    <property type="evidence" value="ECO:0007669"/>
    <property type="project" value="InterPro"/>
</dbReference>
<evidence type="ECO:0000259" key="9">
    <source>
        <dbReference type="SMART" id="SM00768"/>
    </source>
</evidence>
<dbReference type="EMBL" id="JADFTS010000007">
    <property type="protein sequence ID" value="KAF9599297.1"/>
    <property type="molecule type" value="Genomic_DNA"/>
</dbReference>
<dbReference type="GO" id="GO:0004553">
    <property type="term" value="F:hydrolase activity, hydrolyzing O-glycosyl compounds"/>
    <property type="evidence" value="ECO:0007669"/>
    <property type="project" value="InterPro"/>
</dbReference>
<evidence type="ECO:0000256" key="8">
    <source>
        <dbReference type="SAM" id="MobiDB-lite"/>
    </source>
</evidence>
<keyword evidence="3 7" id="KW-0378">Hydrolase</keyword>
<evidence type="ECO:0000256" key="5">
    <source>
        <dbReference type="ARBA" id="ARBA00023295"/>
    </source>
</evidence>
<dbReference type="Gene3D" id="1.20.58.1040">
    <property type="match status" value="1"/>
</dbReference>
<evidence type="ECO:0000256" key="6">
    <source>
        <dbReference type="RuleBase" id="RU004335"/>
    </source>
</evidence>
<dbReference type="PROSITE" id="PS00587">
    <property type="entry name" value="GLYCOSYL_HYDROL_F17"/>
    <property type="match status" value="1"/>
</dbReference>
<keyword evidence="11" id="KW-1185">Reference proteome</keyword>
<evidence type="ECO:0000313" key="11">
    <source>
        <dbReference type="Proteomes" id="UP000631114"/>
    </source>
</evidence>
<dbReference type="PANTHER" id="PTHR32227">
    <property type="entry name" value="GLUCAN ENDO-1,3-BETA-GLUCOSIDASE BG1-RELATED-RELATED"/>
    <property type="match status" value="1"/>
</dbReference>
<keyword evidence="4" id="KW-1015">Disulfide bond</keyword>
<comment type="similarity">
    <text evidence="1 6">Belongs to the glycosyl hydrolase 17 family.</text>
</comment>
<sequence length="240" mass="25795">MFDAQMDAIYSAMKRLGYGDVDVVAAETGWPSVGEPNQPDVNLENAVSYNGNLVKHVNSGKGTPLMPNRIFETFIFSLFNENLKPGFTDERNFGLFRSDLTPVYDVGVLRDGQVEAPSIAPTPPAPAPADSPPEAPSTTPPSAAPSDSGVNVWCVAKADASDDLLQSNIDYVCRLGIDCTPIQEGGPCFEPNTVRSHAAFAMNAYYQTYGRNDLNCNFADSGMIVTSDPKSYKGTDVVLL</sequence>
<name>A0A835HJ64_9MAGN</name>
<dbReference type="InterPro" id="IPR017853">
    <property type="entry name" value="GH"/>
</dbReference>
<keyword evidence="5 7" id="KW-0326">Glycosidase</keyword>
<dbReference type="Pfam" id="PF00332">
    <property type="entry name" value="Glyco_hydro_17"/>
    <property type="match status" value="1"/>
</dbReference>
<protein>
    <recommendedName>
        <fullName evidence="9">X8 domain-containing protein</fullName>
    </recommendedName>
</protein>
<feature type="region of interest" description="Disordered" evidence="8">
    <location>
        <begin position="115"/>
        <end position="148"/>
    </location>
</feature>
<dbReference type="InterPro" id="IPR012946">
    <property type="entry name" value="X8"/>
</dbReference>
<comment type="caution">
    <text evidence="10">The sequence shown here is derived from an EMBL/GenBank/DDBJ whole genome shotgun (WGS) entry which is preliminary data.</text>
</comment>
<dbReference type="OrthoDB" id="1938138at2759"/>
<reference evidence="10 11" key="1">
    <citation type="submission" date="2020-10" db="EMBL/GenBank/DDBJ databases">
        <title>The Coptis chinensis genome and diversification of protoberbering-type alkaloids.</title>
        <authorList>
            <person name="Wang B."/>
            <person name="Shu S."/>
            <person name="Song C."/>
            <person name="Liu Y."/>
        </authorList>
    </citation>
    <scope>NUCLEOTIDE SEQUENCE [LARGE SCALE GENOMIC DNA]</scope>
    <source>
        <strain evidence="10">HL-2020</strain>
        <tissue evidence="10">Leaf</tissue>
    </source>
</reference>
<dbReference type="InterPro" id="IPR044965">
    <property type="entry name" value="Glyco_hydro_17_plant"/>
</dbReference>
<evidence type="ECO:0000256" key="4">
    <source>
        <dbReference type="ARBA" id="ARBA00023157"/>
    </source>
</evidence>
<dbReference type="Pfam" id="PF07983">
    <property type="entry name" value="X8"/>
    <property type="match status" value="1"/>
</dbReference>
<evidence type="ECO:0000256" key="3">
    <source>
        <dbReference type="ARBA" id="ARBA00022801"/>
    </source>
</evidence>
<feature type="compositionally biased region" description="Pro residues" evidence="8">
    <location>
        <begin position="120"/>
        <end position="143"/>
    </location>
</feature>
<evidence type="ECO:0000256" key="7">
    <source>
        <dbReference type="RuleBase" id="RU004336"/>
    </source>
</evidence>
<feature type="domain" description="X8" evidence="9">
    <location>
        <begin position="152"/>
        <end position="232"/>
    </location>
</feature>
<evidence type="ECO:0000256" key="2">
    <source>
        <dbReference type="ARBA" id="ARBA00022729"/>
    </source>
</evidence>
<keyword evidence="2" id="KW-0732">Signal</keyword>
<evidence type="ECO:0000256" key="1">
    <source>
        <dbReference type="ARBA" id="ARBA00008773"/>
    </source>
</evidence>
<proteinExistence type="inferred from homology"/>
<dbReference type="Proteomes" id="UP000631114">
    <property type="component" value="Unassembled WGS sequence"/>
</dbReference>
<dbReference type="SUPFAM" id="SSF51445">
    <property type="entry name" value="(Trans)glycosidases"/>
    <property type="match status" value="1"/>
</dbReference>
<dbReference type="SMART" id="SM00768">
    <property type="entry name" value="X8"/>
    <property type="match status" value="1"/>
</dbReference>
<dbReference type="InterPro" id="IPR000490">
    <property type="entry name" value="Glyco_hydro_17"/>
</dbReference>
<gene>
    <name evidence="10" type="ORF">IFM89_036595</name>
</gene>
<dbReference type="FunFam" id="1.20.58.1040:FF:000003">
    <property type="entry name" value="glucan endo-1,3-beta-glucosidase 7"/>
    <property type="match status" value="1"/>
</dbReference>
<evidence type="ECO:0000313" key="10">
    <source>
        <dbReference type="EMBL" id="KAF9599297.1"/>
    </source>
</evidence>
<accession>A0A835HJ64</accession>
<dbReference type="AlphaFoldDB" id="A0A835HJ64"/>
<dbReference type="Gene3D" id="3.20.20.80">
    <property type="entry name" value="Glycosidases"/>
    <property type="match status" value="1"/>
</dbReference>
<organism evidence="10 11">
    <name type="scientific">Coptis chinensis</name>
    <dbReference type="NCBI Taxonomy" id="261450"/>
    <lineage>
        <taxon>Eukaryota</taxon>
        <taxon>Viridiplantae</taxon>
        <taxon>Streptophyta</taxon>
        <taxon>Embryophyta</taxon>
        <taxon>Tracheophyta</taxon>
        <taxon>Spermatophyta</taxon>
        <taxon>Magnoliopsida</taxon>
        <taxon>Ranunculales</taxon>
        <taxon>Ranunculaceae</taxon>
        <taxon>Coptidoideae</taxon>
        <taxon>Coptis</taxon>
    </lineage>
</organism>